<keyword evidence="6" id="KW-0406">Ion transport</keyword>
<dbReference type="InterPro" id="IPR052192">
    <property type="entry name" value="Insect_Ionotropic_Sensory_Rcpt"/>
</dbReference>
<evidence type="ECO:0000256" key="3">
    <source>
        <dbReference type="ARBA" id="ARBA00022475"/>
    </source>
</evidence>
<evidence type="ECO:0000256" key="7">
    <source>
        <dbReference type="ARBA" id="ARBA00023136"/>
    </source>
</evidence>
<organism evidence="14">
    <name type="scientific">Locusta migratoria</name>
    <name type="common">Migratory locust</name>
    <dbReference type="NCBI Taxonomy" id="7004"/>
    <lineage>
        <taxon>Eukaryota</taxon>
        <taxon>Metazoa</taxon>
        <taxon>Ecdysozoa</taxon>
        <taxon>Arthropoda</taxon>
        <taxon>Hexapoda</taxon>
        <taxon>Insecta</taxon>
        <taxon>Pterygota</taxon>
        <taxon>Neoptera</taxon>
        <taxon>Polyneoptera</taxon>
        <taxon>Orthoptera</taxon>
        <taxon>Caelifera</taxon>
        <taxon>Acrididea</taxon>
        <taxon>Acridomorpha</taxon>
        <taxon>Acridoidea</taxon>
        <taxon>Acrididae</taxon>
        <taxon>Oedipodinae</taxon>
        <taxon>Locusta</taxon>
    </lineage>
</organism>
<comment type="subcellular location">
    <subcellularLocation>
        <location evidence="1">Cell membrane</location>
        <topology evidence="1">Multi-pass membrane protein</topology>
    </subcellularLocation>
</comment>
<feature type="transmembrane region" description="Helical" evidence="12">
    <location>
        <begin position="161"/>
        <end position="182"/>
    </location>
</feature>
<evidence type="ECO:0000313" key="14">
    <source>
        <dbReference type="EMBL" id="ALD51337.1"/>
    </source>
</evidence>
<reference evidence="14" key="2">
    <citation type="submission" date="2015-02" db="EMBL/GenBank/DDBJ databases">
        <authorList>
            <person name="Torres C."/>
        </authorList>
    </citation>
    <scope>NUCLEOTIDE SEQUENCE</scope>
</reference>
<dbReference type="AlphaFoldDB" id="A0A0M4IU86"/>
<keyword evidence="2" id="KW-0813">Transport</keyword>
<feature type="non-terminal residue" evidence="14">
    <location>
        <position position="438"/>
    </location>
</feature>
<feature type="transmembrane region" description="Helical" evidence="12">
    <location>
        <begin position="235"/>
        <end position="258"/>
    </location>
</feature>
<name>A0A0M4IU86_LOCMI</name>
<keyword evidence="9" id="KW-0325">Glycoprotein</keyword>
<keyword evidence="7 12" id="KW-0472">Membrane</keyword>
<keyword evidence="8 14" id="KW-0675">Receptor</keyword>
<evidence type="ECO:0000256" key="10">
    <source>
        <dbReference type="ARBA" id="ARBA00023286"/>
    </source>
</evidence>
<dbReference type="GO" id="GO:0005886">
    <property type="term" value="C:plasma membrane"/>
    <property type="evidence" value="ECO:0007669"/>
    <property type="project" value="UniProtKB-SubCell"/>
</dbReference>
<keyword evidence="4 12" id="KW-0812">Transmembrane</keyword>
<keyword evidence="5 12" id="KW-1133">Transmembrane helix</keyword>
<evidence type="ECO:0000256" key="5">
    <source>
        <dbReference type="ARBA" id="ARBA00022989"/>
    </source>
</evidence>
<evidence type="ECO:0000256" key="9">
    <source>
        <dbReference type="ARBA" id="ARBA00023180"/>
    </source>
</evidence>
<evidence type="ECO:0000256" key="6">
    <source>
        <dbReference type="ARBA" id="ARBA00023065"/>
    </source>
</evidence>
<keyword evidence="11" id="KW-0407">Ion channel</keyword>
<dbReference type="Gene3D" id="3.40.190.10">
    <property type="entry name" value="Periplasmic binding protein-like II"/>
    <property type="match status" value="2"/>
</dbReference>
<dbReference type="InterPro" id="IPR019594">
    <property type="entry name" value="Glu/Gly-bd"/>
</dbReference>
<feature type="domain" description="Ionotropic glutamate receptor L-glutamate and glycine-binding" evidence="13">
    <location>
        <begin position="63"/>
        <end position="130"/>
    </location>
</feature>
<evidence type="ECO:0000256" key="1">
    <source>
        <dbReference type="ARBA" id="ARBA00004651"/>
    </source>
</evidence>
<proteinExistence type="evidence at transcript level"/>
<protein>
    <submittedName>
        <fullName evidence="14">Ionotropic receptor 17</fullName>
    </submittedName>
</protein>
<dbReference type="Pfam" id="PF10613">
    <property type="entry name" value="Lig_chan-Glu_bd"/>
    <property type="match status" value="1"/>
</dbReference>
<dbReference type="GO" id="GO:0015276">
    <property type="term" value="F:ligand-gated monoatomic ion channel activity"/>
    <property type="evidence" value="ECO:0007669"/>
    <property type="project" value="InterPro"/>
</dbReference>
<evidence type="ECO:0000256" key="11">
    <source>
        <dbReference type="ARBA" id="ARBA00023303"/>
    </source>
</evidence>
<evidence type="ECO:0000259" key="13">
    <source>
        <dbReference type="Pfam" id="PF10613"/>
    </source>
</evidence>
<keyword evidence="3" id="KW-1003">Cell membrane</keyword>
<evidence type="ECO:0000256" key="12">
    <source>
        <dbReference type="SAM" id="Phobius"/>
    </source>
</evidence>
<feature type="transmembrane region" description="Helical" evidence="12">
    <location>
        <begin position="417"/>
        <end position="437"/>
    </location>
</feature>
<accession>A0A0M4IU86</accession>
<dbReference type="PANTHER" id="PTHR42643">
    <property type="entry name" value="IONOTROPIC RECEPTOR 20A-RELATED"/>
    <property type="match status" value="1"/>
</dbReference>
<keyword evidence="10" id="KW-1071">Ligand-gated ion channel</keyword>
<evidence type="ECO:0000256" key="4">
    <source>
        <dbReference type="ARBA" id="ARBA00022692"/>
    </source>
</evidence>
<dbReference type="SUPFAM" id="SSF53850">
    <property type="entry name" value="Periplasmic binding protein-like II"/>
    <property type="match status" value="1"/>
</dbReference>
<dbReference type="PANTHER" id="PTHR42643:SF24">
    <property type="entry name" value="IONOTROPIC RECEPTOR 60A"/>
    <property type="match status" value="1"/>
</dbReference>
<sequence>MFFYLLIRDVATGGIREVYRFYVGHAVLYFNPYPLSKNSTQMDGSQLTVNEDGVINDVFPAGELWKFIAKRLNISTQLIIKKDPSCGSYDHGQWSGMVGDVHEGKAHVGLSLFTMSASRASVVSFTTPIFLGRYFIFIRSDEITHVGPNPLELLVPLKHDLWLAVIFTLFAYTTVMAGIFYIQRKTLCDAVFTIIGAFVQKSGKNMAADRIIRFGPLDGITSYHQRITSEQCLRFAAYVTGSVLLSAYSAGIISILTITEPKLPFQNFAEIEEDGSYMLGVTDNSFEYDFFKLSQQKLLQKLFNHQMDIHNLPRSKPEGLSRVCTGTKYAFLSTDLSVQSSWSQQNCNVIAVPIDMFRCTLALILRKNSPYIGGMNFHIQILRGAGLLNHMLILYNIRDTSFHQLYAERNIMELQNIFPIICVLVLGIIFSFMCLIME</sequence>
<evidence type="ECO:0000256" key="2">
    <source>
        <dbReference type="ARBA" id="ARBA00022448"/>
    </source>
</evidence>
<dbReference type="EMBL" id="KP843199">
    <property type="protein sequence ID" value="ALD51337.1"/>
    <property type="molecule type" value="mRNA"/>
</dbReference>
<reference evidence="14" key="1">
    <citation type="journal article" date="2015" name="Cell. Mol. Life Sci.">
        <title>Identification and functional analysis of olfactory receptor family reveal unusual characteristics of the olfactory system in the migratory locust.</title>
        <authorList>
            <person name="Wang Z."/>
            <person name="Yang P."/>
            <person name="Chen D."/>
            <person name="Jiang F."/>
            <person name="Li Y."/>
            <person name="Wang X."/>
            <person name="Kang L."/>
        </authorList>
    </citation>
    <scope>NUCLEOTIDE SEQUENCE</scope>
</reference>
<evidence type="ECO:0000256" key="8">
    <source>
        <dbReference type="ARBA" id="ARBA00023170"/>
    </source>
</evidence>